<name>A0AAD9FYB4_9STRA</name>
<gene>
    <name evidence="1" type="ORF">P3T76_016010</name>
</gene>
<evidence type="ECO:0000313" key="2">
    <source>
        <dbReference type="Proteomes" id="UP001259832"/>
    </source>
</evidence>
<dbReference type="Proteomes" id="UP001259832">
    <property type="component" value="Unassembled WGS sequence"/>
</dbReference>
<keyword evidence="2" id="KW-1185">Reference proteome</keyword>
<reference evidence="1" key="1">
    <citation type="submission" date="2023-08" db="EMBL/GenBank/DDBJ databases">
        <title>Reference Genome Resource for the Citrus Pathogen Phytophthora citrophthora.</title>
        <authorList>
            <person name="Moller H."/>
            <person name="Coetzee B."/>
            <person name="Rose L.J."/>
            <person name="Van Niekerk J.M."/>
        </authorList>
    </citation>
    <scope>NUCLEOTIDE SEQUENCE</scope>
    <source>
        <strain evidence="1">STE-U-9442</strain>
    </source>
</reference>
<protein>
    <submittedName>
        <fullName evidence="1">Uncharacterized protein</fullName>
    </submittedName>
</protein>
<organism evidence="1 2">
    <name type="scientific">Phytophthora citrophthora</name>
    <dbReference type="NCBI Taxonomy" id="4793"/>
    <lineage>
        <taxon>Eukaryota</taxon>
        <taxon>Sar</taxon>
        <taxon>Stramenopiles</taxon>
        <taxon>Oomycota</taxon>
        <taxon>Peronosporomycetes</taxon>
        <taxon>Peronosporales</taxon>
        <taxon>Peronosporaceae</taxon>
        <taxon>Phytophthora</taxon>
    </lineage>
</organism>
<proteinExistence type="predicted"/>
<accession>A0AAD9FYB4</accession>
<dbReference type="AlphaFoldDB" id="A0AAD9FYB4"/>
<sequence>MEKDVQNLVDGYILCLKANHPPCDTDNCHPKVLRFGRGSRLLWTRSDHTDAQVQSSQHYRHCYPVD</sequence>
<comment type="caution">
    <text evidence="1">The sequence shown here is derived from an EMBL/GenBank/DDBJ whole genome shotgun (WGS) entry which is preliminary data.</text>
</comment>
<dbReference type="EMBL" id="JASMQC010000065">
    <property type="protein sequence ID" value="KAK1928484.1"/>
    <property type="molecule type" value="Genomic_DNA"/>
</dbReference>
<evidence type="ECO:0000313" key="1">
    <source>
        <dbReference type="EMBL" id="KAK1928484.1"/>
    </source>
</evidence>